<dbReference type="Proteomes" id="UP000887116">
    <property type="component" value="Unassembled WGS sequence"/>
</dbReference>
<dbReference type="EMBL" id="BMAO01012572">
    <property type="protein sequence ID" value="GFQ82377.1"/>
    <property type="molecule type" value="Genomic_DNA"/>
</dbReference>
<dbReference type="InterPro" id="IPR040067">
    <property type="entry name" value="WDR47"/>
</dbReference>
<dbReference type="SMART" id="SM00320">
    <property type="entry name" value="WD40"/>
    <property type="match status" value="7"/>
</dbReference>
<dbReference type="Pfam" id="PF00400">
    <property type="entry name" value="WD40"/>
    <property type="match status" value="4"/>
</dbReference>
<keyword evidence="1" id="KW-0853">WD repeat</keyword>
<feature type="domain" description="CTLH" evidence="4">
    <location>
        <begin position="123"/>
        <end position="180"/>
    </location>
</feature>
<dbReference type="PROSITE" id="PS50082">
    <property type="entry name" value="WD_REPEATS_2"/>
    <property type="match status" value="4"/>
</dbReference>
<dbReference type="Gene3D" id="2.130.10.10">
    <property type="entry name" value="YVTN repeat-like/Quinoprotein amine dehydrogenase"/>
    <property type="match status" value="2"/>
</dbReference>
<keyword evidence="6" id="KW-1185">Reference proteome</keyword>
<dbReference type="InterPro" id="IPR015943">
    <property type="entry name" value="WD40/YVTN_repeat-like_dom_sf"/>
</dbReference>
<comment type="caution">
    <text evidence="5">The sequence shown here is derived from an EMBL/GenBank/DDBJ whole genome shotgun (WGS) entry which is preliminary data.</text>
</comment>
<name>A0A8X6FKS4_TRICU</name>
<evidence type="ECO:0000256" key="3">
    <source>
        <dbReference type="SAM" id="Phobius"/>
    </source>
</evidence>
<dbReference type="InterPro" id="IPR036322">
    <property type="entry name" value="WD40_repeat_dom_sf"/>
</dbReference>
<organism evidence="5 6">
    <name type="scientific">Trichonephila clavata</name>
    <name type="common">Joro spider</name>
    <name type="synonym">Nephila clavata</name>
    <dbReference type="NCBI Taxonomy" id="2740835"/>
    <lineage>
        <taxon>Eukaryota</taxon>
        <taxon>Metazoa</taxon>
        <taxon>Ecdysozoa</taxon>
        <taxon>Arthropoda</taxon>
        <taxon>Chelicerata</taxon>
        <taxon>Arachnida</taxon>
        <taxon>Araneae</taxon>
        <taxon>Araneomorphae</taxon>
        <taxon>Entelegynae</taxon>
        <taxon>Araneoidea</taxon>
        <taxon>Nephilidae</taxon>
        <taxon>Trichonephila</taxon>
    </lineage>
</organism>
<dbReference type="AlphaFoldDB" id="A0A8X6FKS4"/>
<dbReference type="PROSITE" id="PS50294">
    <property type="entry name" value="WD_REPEATS_REGION"/>
    <property type="match status" value="3"/>
</dbReference>
<evidence type="ECO:0000256" key="1">
    <source>
        <dbReference type="PROSITE-ProRule" id="PRU00221"/>
    </source>
</evidence>
<evidence type="ECO:0000256" key="2">
    <source>
        <dbReference type="SAM" id="MobiDB-lite"/>
    </source>
</evidence>
<dbReference type="CDD" id="cd00200">
    <property type="entry name" value="WD40"/>
    <property type="match status" value="1"/>
</dbReference>
<dbReference type="PANTHER" id="PTHR19863:SF5">
    <property type="entry name" value="WD REPEAT-CONTAINING PROTEIN 47"/>
    <property type="match status" value="1"/>
</dbReference>
<protein>
    <submittedName>
        <fullName evidence="5">WD repeat-containing protein 47</fullName>
    </submittedName>
</protein>
<sequence>MDCFIPVRHAAIHSATFVAPLLFIIALALSSFCVSSAVSAHFVICVINCSARLEHRSAITKNEGMWEHALLFAAWWHPIMPSAHLTLKEEEVVKLLLEFLSNRELSISQLSVERETGVINGTFSDDILFLRQLILDGQWDDVLEFVQPLEGIENFDSKQFRYIVIKHKYIELLCIRSETGIFQNVDVAVEEVVKSLADLEKYCPSKEDYNNLCLLVTLPRLSDHFDYRNWNPSNARVNCFKAVYPLVEKFLPLDKKGVESHTAKGDRLIQLIIKGVLYESCVEYCQQRATSATSEMQEMGFSHILNGTGFSDSDLSLLSWLQCIPPETFSYPFEQKTLSVDVEQLDKPSLEASWSEQILVAPIKPKIFPHSAMPFTRLRSSDFMSKSLTPNLDGLGNGRNAMAYSVGDLSNMSRSYAGFHLTGKKAMNTSVDRLFESSDVFSTSCADLQSDLEMTHISSKNKFTVPPKILEQVSPKAEDGAITKKQLTEKESSFKDTGLEEDSLKPSFIDHSSKLSIDTTSNSTAFFTDGNNVSDLWREFHRKQLLSRNLSSDISNIDVSAIIQEETKASNKNLSNMNLDVKNPCVSLPTPISHLAHTKLQNQIDKFPTSTPKPLPNRNLTPEMQGSPILPRNDTSSLDGSSLRSVPVTRNLSSASNNSCDLNQPSSVNVSQPYDTPGTITGNSQKSSSGGSIGRGSCYSPIQRNISPIEPESTAYRQSPVSVPQSPSVKQVTSGITRVNTENNDNSKPHFITVTRLEDAQAIRTAEFHPSGQLYAIGSNSKTLRICAYPKITDLREDHVVHQPTVLYKKVKHHKGSIYCLAWSPSGELLATGSNDKTVKLMKFNMETCNVDSNEAELSMHDGTVRDMCFIEDTTSKSSLLISGGAGDCKIYVTDCDTATPYQALSGHSGHILALYTWGGAMFVSGSQDRTIRFWDLRTKGCVHLVTPPPLSGSGPGSPVATVCVDPSGRLLVSGQEDATCMLYDIRGGRHIQYFKPHTADIRTARFSPRAYYLLTGSYDHKVGLIDLQGDLTQPLPMISVAEHSDKVIQARWHPREFSFLTTSADKTATLWALPLK</sequence>
<reference evidence="5" key="1">
    <citation type="submission" date="2020-07" db="EMBL/GenBank/DDBJ databases">
        <title>Multicomponent nature underlies the extraordinary mechanical properties of spider dragline silk.</title>
        <authorList>
            <person name="Kono N."/>
            <person name="Nakamura H."/>
            <person name="Mori M."/>
            <person name="Yoshida Y."/>
            <person name="Ohtoshi R."/>
            <person name="Malay A.D."/>
            <person name="Moran D.A.P."/>
            <person name="Tomita M."/>
            <person name="Numata K."/>
            <person name="Arakawa K."/>
        </authorList>
    </citation>
    <scope>NUCLEOTIDE SEQUENCE</scope>
</reference>
<feature type="repeat" description="WD" evidence="1">
    <location>
        <begin position="811"/>
        <end position="841"/>
    </location>
</feature>
<feature type="repeat" description="WD" evidence="1">
    <location>
        <begin position="995"/>
        <end position="1029"/>
    </location>
</feature>
<proteinExistence type="predicted"/>
<keyword evidence="3" id="KW-1133">Transmembrane helix</keyword>
<dbReference type="InterPro" id="IPR001680">
    <property type="entry name" value="WD40_rpt"/>
</dbReference>
<feature type="compositionally biased region" description="Polar residues" evidence="2">
    <location>
        <begin position="603"/>
        <end position="624"/>
    </location>
</feature>
<evidence type="ECO:0000313" key="5">
    <source>
        <dbReference type="EMBL" id="GFQ82377.1"/>
    </source>
</evidence>
<dbReference type="SUPFAM" id="SSF50978">
    <property type="entry name" value="WD40 repeat-like"/>
    <property type="match status" value="1"/>
</dbReference>
<feature type="repeat" description="WD" evidence="1">
    <location>
        <begin position="1041"/>
        <end position="1077"/>
    </location>
</feature>
<feature type="region of interest" description="Disordered" evidence="2">
    <location>
        <begin position="713"/>
        <end position="732"/>
    </location>
</feature>
<dbReference type="OrthoDB" id="187712at2759"/>
<evidence type="ECO:0000313" key="6">
    <source>
        <dbReference type="Proteomes" id="UP000887116"/>
    </source>
</evidence>
<dbReference type="SMART" id="SM00668">
    <property type="entry name" value="CTLH"/>
    <property type="match status" value="1"/>
</dbReference>
<feature type="region of interest" description="Disordered" evidence="2">
    <location>
        <begin position="603"/>
        <end position="705"/>
    </location>
</feature>
<keyword evidence="3" id="KW-0812">Transmembrane</keyword>
<gene>
    <name evidence="5" type="primary">Wdr47</name>
    <name evidence="5" type="ORF">TNCT_529261</name>
</gene>
<dbReference type="PANTHER" id="PTHR19863">
    <property type="entry name" value="NEMITIN (NEURONAL ENRICHED MAP INTERACTING PROTEIN) HOMOLOG"/>
    <property type="match status" value="1"/>
</dbReference>
<evidence type="ECO:0000259" key="4">
    <source>
        <dbReference type="PROSITE" id="PS50897"/>
    </source>
</evidence>
<feature type="compositionally biased region" description="Low complexity" evidence="2">
    <location>
        <begin position="718"/>
        <end position="732"/>
    </location>
</feature>
<feature type="repeat" description="WD" evidence="1">
    <location>
        <begin position="905"/>
        <end position="945"/>
    </location>
</feature>
<dbReference type="InterPro" id="IPR057749">
    <property type="entry name" value="WDR47_COR"/>
</dbReference>
<feature type="compositionally biased region" description="Polar residues" evidence="2">
    <location>
        <begin position="633"/>
        <end position="681"/>
    </location>
</feature>
<accession>A0A8X6FKS4</accession>
<keyword evidence="3" id="KW-0472">Membrane</keyword>
<feature type="transmembrane region" description="Helical" evidence="3">
    <location>
        <begin position="21"/>
        <end position="44"/>
    </location>
</feature>
<feature type="compositionally biased region" description="Low complexity" evidence="2">
    <location>
        <begin position="682"/>
        <end position="700"/>
    </location>
</feature>
<dbReference type="PROSITE" id="PS50897">
    <property type="entry name" value="CTLH"/>
    <property type="match status" value="1"/>
</dbReference>
<dbReference type="InterPro" id="IPR006595">
    <property type="entry name" value="CTLH_C"/>
</dbReference>
<dbReference type="Pfam" id="PF25602">
    <property type="entry name" value="WDR47_COR"/>
    <property type="match status" value="1"/>
</dbReference>